<dbReference type="SUPFAM" id="SSF56300">
    <property type="entry name" value="Metallo-dependent phosphatases"/>
    <property type="match status" value="1"/>
</dbReference>
<evidence type="ECO:0000259" key="1">
    <source>
        <dbReference type="Pfam" id="PF00149"/>
    </source>
</evidence>
<dbReference type="InterPro" id="IPR024173">
    <property type="entry name" value="Pesterase_MJ0037-like"/>
</dbReference>
<name>A0A317ET01_9SPHI</name>
<dbReference type="EMBL" id="QGNZ01000001">
    <property type="protein sequence ID" value="PWS28949.1"/>
    <property type="molecule type" value="Genomic_DNA"/>
</dbReference>
<keyword evidence="2" id="KW-0255">Endonuclease</keyword>
<comment type="caution">
    <text evidence="2">The sequence shown here is derived from an EMBL/GenBank/DDBJ whole genome shotgun (WGS) entry which is preliminary data.</text>
</comment>
<dbReference type="AlphaFoldDB" id="A0A317ET01"/>
<dbReference type="PANTHER" id="PTHR39323">
    <property type="entry name" value="BLR1149 PROTEIN"/>
    <property type="match status" value="1"/>
</dbReference>
<accession>A0A317ET01</accession>
<dbReference type="RefSeq" id="WP_109924378.1">
    <property type="nucleotide sequence ID" value="NZ_QGNZ01000001.1"/>
</dbReference>
<dbReference type="OrthoDB" id="9795838at2"/>
<reference evidence="2 3" key="1">
    <citation type="submission" date="2018-05" db="EMBL/GenBank/DDBJ databases">
        <title>Pedobacter paludis sp. nov., isolated from wetland soil.</title>
        <authorList>
            <person name="Zhang Y."/>
            <person name="Wang G."/>
        </authorList>
    </citation>
    <scope>NUCLEOTIDE SEQUENCE [LARGE SCALE GENOMIC DNA]</scope>
    <source>
        <strain evidence="2 3">KCTC22721</strain>
    </source>
</reference>
<dbReference type="Gene3D" id="3.60.21.10">
    <property type="match status" value="1"/>
</dbReference>
<keyword evidence="3" id="KW-1185">Reference proteome</keyword>
<dbReference type="GO" id="GO:0016874">
    <property type="term" value="F:ligase activity"/>
    <property type="evidence" value="ECO:0007669"/>
    <property type="project" value="UniProtKB-KW"/>
</dbReference>
<gene>
    <name evidence="2" type="primary">pdeM</name>
    <name evidence="2" type="ORF">DHW03_03695</name>
</gene>
<dbReference type="InterPro" id="IPR004843">
    <property type="entry name" value="Calcineurin-like_PHP"/>
</dbReference>
<protein>
    <submittedName>
        <fullName evidence="2">Ligase-associated DNA damage response endonuclease PdeM</fullName>
    </submittedName>
</protein>
<sequence>MTITSHGEELILDKERALFLPQHKLLAISDLHLGKSAHFRQAGVQVPATIAESDLHRLTILIEKYNPATLLINGDMFHHGLNTDIDEFALWRKKYHELNLLLVKGNHDRLSPADYSALNIDIHEPSFCLGPFCFIHDAPQCTEEELYPISGHIHPGVSIVGKAKQRLKFPCFYFGEEYAVLPAFSLFTGLYNIYPKKSERIFAVTPKNVVEV</sequence>
<dbReference type="InterPro" id="IPR026336">
    <property type="entry name" value="PdeM-like"/>
</dbReference>
<dbReference type="NCBIfam" id="TIGR04123">
    <property type="entry name" value="P_estr_lig_assc"/>
    <property type="match status" value="1"/>
</dbReference>
<dbReference type="InterPro" id="IPR029052">
    <property type="entry name" value="Metallo-depent_PP-like"/>
</dbReference>
<evidence type="ECO:0000313" key="2">
    <source>
        <dbReference type="EMBL" id="PWS28949.1"/>
    </source>
</evidence>
<dbReference type="PIRSF" id="PIRSF000887">
    <property type="entry name" value="Pesterase_MJ0037"/>
    <property type="match status" value="1"/>
</dbReference>
<evidence type="ECO:0000313" key="3">
    <source>
        <dbReference type="Proteomes" id="UP000245379"/>
    </source>
</evidence>
<dbReference type="GO" id="GO:0016787">
    <property type="term" value="F:hydrolase activity"/>
    <property type="evidence" value="ECO:0007669"/>
    <property type="project" value="InterPro"/>
</dbReference>
<dbReference type="PANTHER" id="PTHR39323:SF1">
    <property type="entry name" value="BLR1149 PROTEIN"/>
    <property type="match status" value="1"/>
</dbReference>
<dbReference type="Proteomes" id="UP000245379">
    <property type="component" value="Unassembled WGS sequence"/>
</dbReference>
<keyword evidence="2" id="KW-0436">Ligase</keyword>
<keyword evidence="2" id="KW-0378">Hydrolase</keyword>
<proteinExistence type="predicted"/>
<keyword evidence="2" id="KW-0540">Nuclease</keyword>
<dbReference type="GO" id="GO:0004519">
    <property type="term" value="F:endonuclease activity"/>
    <property type="evidence" value="ECO:0007669"/>
    <property type="project" value="UniProtKB-KW"/>
</dbReference>
<dbReference type="Pfam" id="PF00149">
    <property type="entry name" value="Metallophos"/>
    <property type="match status" value="1"/>
</dbReference>
<feature type="domain" description="Calcineurin-like phosphoesterase" evidence="1">
    <location>
        <begin position="24"/>
        <end position="117"/>
    </location>
</feature>
<organism evidence="2 3">
    <name type="scientific">Pedobacter yonginense</name>
    <dbReference type="NCBI Taxonomy" id="651869"/>
    <lineage>
        <taxon>Bacteria</taxon>
        <taxon>Pseudomonadati</taxon>
        <taxon>Bacteroidota</taxon>
        <taxon>Sphingobacteriia</taxon>
        <taxon>Sphingobacteriales</taxon>
        <taxon>Sphingobacteriaceae</taxon>
        <taxon>Pedobacter</taxon>
    </lineage>
</organism>